<evidence type="ECO:0000313" key="1">
    <source>
        <dbReference type="EMBL" id="GGG24391.1"/>
    </source>
</evidence>
<gene>
    <name evidence="1" type="ORF">GCM10011532_04560</name>
</gene>
<comment type="caution">
    <text evidence="1">The sequence shown here is derived from an EMBL/GenBank/DDBJ whole genome shotgun (WGS) entry which is preliminary data.</text>
</comment>
<reference evidence="2" key="1">
    <citation type="journal article" date="2019" name="Int. J. Syst. Evol. Microbiol.">
        <title>The Global Catalogue of Microorganisms (GCM) 10K type strain sequencing project: providing services to taxonomists for standard genome sequencing and annotation.</title>
        <authorList>
            <consortium name="The Broad Institute Genomics Platform"/>
            <consortium name="The Broad Institute Genome Sequencing Center for Infectious Disease"/>
            <person name="Wu L."/>
            <person name="Ma J."/>
        </authorList>
    </citation>
    <scope>NUCLEOTIDE SEQUENCE [LARGE SCALE GENOMIC DNA]</scope>
    <source>
        <strain evidence="2">CGMCC 1.15422</strain>
    </source>
</reference>
<dbReference type="EMBL" id="BMIX01000001">
    <property type="protein sequence ID" value="GGG24391.1"/>
    <property type="molecule type" value="Genomic_DNA"/>
</dbReference>
<protein>
    <submittedName>
        <fullName evidence="1">Uncharacterized protein</fullName>
    </submittedName>
</protein>
<dbReference type="Proteomes" id="UP000605733">
    <property type="component" value="Unassembled WGS sequence"/>
</dbReference>
<keyword evidence="2" id="KW-1185">Reference proteome</keyword>
<name>A0ABQ1WCD1_9FLAO</name>
<evidence type="ECO:0000313" key="2">
    <source>
        <dbReference type="Proteomes" id="UP000605733"/>
    </source>
</evidence>
<sequence>MEPTELEKLQWENKALKDALQYLVDTKKRKDTIGKDSIYIQRKNMGWRKAEALLKQE</sequence>
<organism evidence="1 2">
    <name type="scientific">Christiangramia forsetii</name>
    <dbReference type="NCBI Taxonomy" id="411153"/>
    <lineage>
        <taxon>Bacteria</taxon>
        <taxon>Pseudomonadati</taxon>
        <taxon>Bacteroidota</taxon>
        <taxon>Flavobacteriia</taxon>
        <taxon>Flavobacteriales</taxon>
        <taxon>Flavobacteriaceae</taxon>
        <taxon>Christiangramia</taxon>
    </lineage>
</organism>
<accession>A0ABQ1WCD1</accession>
<dbReference type="RefSeq" id="WP_011710275.1">
    <property type="nucleotide sequence ID" value="NZ_BMIX01000001.1"/>
</dbReference>
<proteinExistence type="predicted"/>